<name>A0ABU7VHN2_9BACI</name>
<feature type="transmembrane region" description="Helical" evidence="2">
    <location>
        <begin position="7"/>
        <end position="25"/>
    </location>
</feature>
<reference evidence="3 4" key="1">
    <citation type="submission" date="2024-01" db="EMBL/GenBank/DDBJ databases">
        <title>Survival strategy associated with biotechnological potential of Virgibacillus dokdonensis T4.6 isolated from salt-fermented shrimp paste.</title>
        <authorList>
            <person name="Doan T.V."/>
            <person name="Quach N.T."/>
            <person name="Phi Q.-T."/>
        </authorList>
    </citation>
    <scope>NUCLEOTIDE SEQUENCE [LARGE SCALE GENOMIC DNA]</scope>
    <source>
        <strain evidence="3 4">T4.6</strain>
    </source>
</reference>
<protein>
    <submittedName>
        <fullName evidence="3">Uncharacterized protein</fullName>
    </submittedName>
</protein>
<feature type="coiled-coil region" evidence="1">
    <location>
        <begin position="182"/>
        <end position="209"/>
    </location>
</feature>
<proteinExistence type="predicted"/>
<accession>A0ABU7VHN2</accession>
<comment type="caution">
    <text evidence="3">The sequence shown here is derived from an EMBL/GenBank/DDBJ whole genome shotgun (WGS) entry which is preliminary data.</text>
</comment>
<keyword evidence="1" id="KW-0175">Coiled coil</keyword>
<dbReference type="RefSeq" id="WP_331805700.1">
    <property type="nucleotide sequence ID" value="NZ_JAZHPM010000026.1"/>
</dbReference>
<organism evidence="3 4">
    <name type="scientific">Virgibacillus dokdonensis</name>
    <dbReference type="NCBI Taxonomy" id="302167"/>
    <lineage>
        <taxon>Bacteria</taxon>
        <taxon>Bacillati</taxon>
        <taxon>Bacillota</taxon>
        <taxon>Bacilli</taxon>
        <taxon>Bacillales</taxon>
        <taxon>Bacillaceae</taxon>
        <taxon>Virgibacillus</taxon>
    </lineage>
</organism>
<evidence type="ECO:0000313" key="4">
    <source>
        <dbReference type="Proteomes" id="UP001356080"/>
    </source>
</evidence>
<sequence length="209" mass="23740">MKKIKDQYSIGLLILVLITIVFLIIRDIPLSNSEIGLVGALLGGFISGGLTLVGVKATIENQGREKFIDMYPERKMLLDNQLEQMKKILKHYNHLLEDTHAYRIEDIEQMKDDFSGCIQKSTTISGEVYNHTKAFQKSFNGIETCTGTKKSSEIHPITGVEITYIGGVCITSGKENEYYRHLRILNNSYDKIEKQLEDLDDKYNKLTGM</sequence>
<evidence type="ECO:0000256" key="2">
    <source>
        <dbReference type="SAM" id="Phobius"/>
    </source>
</evidence>
<dbReference type="Proteomes" id="UP001356080">
    <property type="component" value="Unassembled WGS sequence"/>
</dbReference>
<keyword evidence="4" id="KW-1185">Reference proteome</keyword>
<dbReference type="EMBL" id="JAZHPM010000026">
    <property type="protein sequence ID" value="MEF2293152.1"/>
    <property type="molecule type" value="Genomic_DNA"/>
</dbReference>
<gene>
    <name evidence="3" type="ORF">V2W34_14215</name>
</gene>
<keyword evidence="2" id="KW-0472">Membrane</keyword>
<evidence type="ECO:0000256" key="1">
    <source>
        <dbReference type="SAM" id="Coils"/>
    </source>
</evidence>
<keyword evidence="2" id="KW-0812">Transmembrane</keyword>
<feature type="transmembrane region" description="Helical" evidence="2">
    <location>
        <begin position="37"/>
        <end position="59"/>
    </location>
</feature>
<keyword evidence="2" id="KW-1133">Transmembrane helix</keyword>
<evidence type="ECO:0000313" key="3">
    <source>
        <dbReference type="EMBL" id="MEF2293152.1"/>
    </source>
</evidence>